<evidence type="ECO:0000256" key="1">
    <source>
        <dbReference type="SAM" id="MobiDB-lite"/>
    </source>
</evidence>
<accession>A0ABR9XFZ6</accession>
<dbReference type="RefSeq" id="WP_194105281.1">
    <property type="nucleotide sequence ID" value="NZ_JADFFM010000001.1"/>
</dbReference>
<keyword evidence="4" id="KW-1185">Reference proteome</keyword>
<protein>
    <submittedName>
        <fullName evidence="3">Energy transducer TonB</fullName>
    </submittedName>
</protein>
<evidence type="ECO:0000313" key="4">
    <source>
        <dbReference type="Proteomes" id="UP000632774"/>
    </source>
</evidence>
<sequence length="269" mass="28284">MEYQQQENNYPKAFLATGIIMAVLMALCYFIVFKAPPKEADGIGGILVNYGTTDEGSGSDITSVEEPSVAEKANHVAPTKVTPEPPTDKPTPTEKSDQNVVTQNTEDAPVVAANSKKPSTTVATQVAKPVAKPTVNQNALYKGPSKTGTGGGDGTTDKPGNQGSPNGSNLVDNYGPGGSGNGGLSMPNWHFVNPPDVKNIHRVPGKVVIDFTIDQNGNVLEAHSNKAQTRADLDLVQGCIDAIKNTRFTASKPASGNTKGKYAFIFKVD</sequence>
<keyword evidence="2" id="KW-1133">Transmembrane helix</keyword>
<feature type="compositionally biased region" description="Polar residues" evidence="1">
    <location>
        <begin position="161"/>
        <end position="171"/>
    </location>
</feature>
<keyword evidence="2" id="KW-0472">Membrane</keyword>
<reference evidence="3 4" key="1">
    <citation type="submission" date="2020-10" db="EMBL/GenBank/DDBJ databases">
        <title>Mucilaginibacter mali sp. nov., isolated from rhizosphere soil of apple orchard.</title>
        <authorList>
            <person name="Lee J.-S."/>
            <person name="Kim H.S."/>
            <person name="Kim J.-S."/>
        </authorList>
    </citation>
    <scope>NUCLEOTIDE SEQUENCE [LARGE SCALE GENOMIC DNA]</scope>
    <source>
        <strain evidence="3 4">KCTC 23157</strain>
    </source>
</reference>
<dbReference type="EMBL" id="JADFFM010000001">
    <property type="protein sequence ID" value="MBE9665899.1"/>
    <property type="molecule type" value="Genomic_DNA"/>
</dbReference>
<comment type="caution">
    <text evidence="3">The sequence shown here is derived from an EMBL/GenBank/DDBJ whole genome shotgun (WGS) entry which is preliminary data.</text>
</comment>
<keyword evidence="2" id="KW-0812">Transmembrane</keyword>
<proteinExistence type="predicted"/>
<organism evidence="3 4">
    <name type="scientific">Mucilaginibacter boryungensis</name>
    <dbReference type="NCBI Taxonomy" id="768480"/>
    <lineage>
        <taxon>Bacteria</taxon>
        <taxon>Pseudomonadati</taxon>
        <taxon>Bacteroidota</taxon>
        <taxon>Sphingobacteriia</taxon>
        <taxon>Sphingobacteriales</taxon>
        <taxon>Sphingobacteriaceae</taxon>
        <taxon>Mucilaginibacter</taxon>
    </lineage>
</organism>
<name>A0ABR9XFZ6_9SPHI</name>
<gene>
    <name evidence="3" type="ORF">IRJ18_05965</name>
</gene>
<dbReference type="Proteomes" id="UP000632774">
    <property type="component" value="Unassembled WGS sequence"/>
</dbReference>
<feature type="region of interest" description="Disordered" evidence="1">
    <location>
        <begin position="54"/>
        <end position="187"/>
    </location>
</feature>
<evidence type="ECO:0000256" key="2">
    <source>
        <dbReference type="SAM" id="Phobius"/>
    </source>
</evidence>
<evidence type="ECO:0000313" key="3">
    <source>
        <dbReference type="EMBL" id="MBE9665899.1"/>
    </source>
</evidence>
<feature type="transmembrane region" description="Helical" evidence="2">
    <location>
        <begin position="13"/>
        <end position="33"/>
    </location>
</feature>